<comment type="caution">
    <text evidence="7">The sequence shown here is derived from an EMBL/GenBank/DDBJ whole genome shotgun (WGS) entry which is preliminary data.</text>
</comment>
<evidence type="ECO:0000313" key="8">
    <source>
        <dbReference type="Proteomes" id="UP000255334"/>
    </source>
</evidence>
<dbReference type="SUPFAM" id="SSF55073">
    <property type="entry name" value="Nucleotide cyclase"/>
    <property type="match status" value="1"/>
</dbReference>
<feature type="domain" description="GGDEF" evidence="6">
    <location>
        <begin position="236"/>
        <end position="370"/>
    </location>
</feature>
<evidence type="ECO:0000313" key="7">
    <source>
        <dbReference type="EMBL" id="RDS82672.1"/>
    </source>
</evidence>
<dbReference type="Pfam" id="PF00990">
    <property type="entry name" value="GGDEF"/>
    <property type="match status" value="1"/>
</dbReference>
<dbReference type="CDD" id="cd01949">
    <property type="entry name" value="GGDEF"/>
    <property type="match status" value="1"/>
</dbReference>
<evidence type="ECO:0000256" key="5">
    <source>
        <dbReference type="SAM" id="SignalP"/>
    </source>
</evidence>
<dbReference type="OrthoDB" id="9803824at2"/>
<dbReference type="AlphaFoldDB" id="A0A370X2U9"/>
<evidence type="ECO:0000256" key="4">
    <source>
        <dbReference type="SAM" id="MobiDB-lite"/>
    </source>
</evidence>
<dbReference type="InterPro" id="IPR043128">
    <property type="entry name" value="Rev_trsase/Diguanyl_cyclase"/>
</dbReference>
<feature type="region of interest" description="Disordered" evidence="4">
    <location>
        <begin position="23"/>
        <end position="142"/>
    </location>
</feature>
<organism evidence="7 8">
    <name type="scientific">Dyella psychrodurans</name>
    <dbReference type="NCBI Taxonomy" id="1927960"/>
    <lineage>
        <taxon>Bacteria</taxon>
        <taxon>Pseudomonadati</taxon>
        <taxon>Pseudomonadota</taxon>
        <taxon>Gammaproteobacteria</taxon>
        <taxon>Lysobacterales</taxon>
        <taxon>Rhodanobacteraceae</taxon>
        <taxon>Dyella</taxon>
    </lineage>
</organism>
<dbReference type="GO" id="GO:0043709">
    <property type="term" value="P:cell adhesion involved in single-species biofilm formation"/>
    <property type="evidence" value="ECO:0007669"/>
    <property type="project" value="TreeGrafter"/>
</dbReference>
<dbReference type="PROSITE" id="PS51257">
    <property type="entry name" value="PROKAR_LIPOPROTEIN"/>
    <property type="match status" value="1"/>
</dbReference>
<evidence type="ECO:0000256" key="2">
    <source>
        <dbReference type="ARBA" id="ARBA00012528"/>
    </source>
</evidence>
<proteinExistence type="predicted"/>
<comment type="cofactor">
    <cofactor evidence="1">
        <name>Mg(2+)</name>
        <dbReference type="ChEBI" id="CHEBI:18420"/>
    </cofactor>
</comment>
<dbReference type="GO" id="GO:1902201">
    <property type="term" value="P:negative regulation of bacterial-type flagellum-dependent cell motility"/>
    <property type="evidence" value="ECO:0007669"/>
    <property type="project" value="TreeGrafter"/>
</dbReference>
<feature type="compositionally biased region" description="Low complexity" evidence="4">
    <location>
        <begin position="77"/>
        <end position="128"/>
    </location>
</feature>
<comment type="catalytic activity">
    <reaction evidence="3">
        <text>2 GTP = 3',3'-c-di-GMP + 2 diphosphate</text>
        <dbReference type="Rhea" id="RHEA:24898"/>
        <dbReference type="ChEBI" id="CHEBI:33019"/>
        <dbReference type="ChEBI" id="CHEBI:37565"/>
        <dbReference type="ChEBI" id="CHEBI:58805"/>
        <dbReference type="EC" id="2.7.7.65"/>
    </reaction>
</comment>
<sequence>MSLRRVASIVLFATGLAWTAGQACAQQAPPPPPAGMRPPPPGMPPPPGFPPPPRGNLPPPPPWAPPPHSDAPPLPAVSPVSPSQPTSDAPTNNSAATPLSTPASPASPVAAAPAPSPTTATETPQTPSNANADTAVTGPDKPPRATSILPWLLLLALAIVLLAWRASLRRSQQLALETERLSRQQRFLKSAHNQLQEKSQQLKKLSMHDPLTGVLNRQAFAAELRERIDHLSRYSQPLNLIMLDLDNFKTINDRHGHLVGDAALGLVTGVVREQLVSDDLFGRFGGDEFMIACAGRSLEDCATLANAIRTAVSAQSGSLTPPIPTLTLSMGLAQANANSGYMPDELFARADAALYAAKQRGRNCVVVADDGIPAMPVMNVPRRHL</sequence>
<dbReference type="InterPro" id="IPR050469">
    <property type="entry name" value="Diguanylate_Cyclase"/>
</dbReference>
<dbReference type="PANTHER" id="PTHR45138:SF9">
    <property type="entry name" value="DIGUANYLATE CYCLASE DGCM-RELATED"/>
    <property type="match status" value="1"/>
</dbReference>
<evidence type="ECO:0000256" key="3">
    <source>
        <dbReference type="ARBA" id="ARBA00034247"/>
    </source>
</evidence>
<dbReference type="InterPro" id="IPR000160">
    <property type="entry name" value="GGDEF_dom"/>
</dbReference>
<keyword evidence="8" id="KW-1185">Reference proteome</keyword>
<dbReference type="EC" id="2.7.7.65" evidence="2"/>
<dbReference type="RefSeq" id="WP_115478848.1">
    <property type="nucleotide sequence ID" value="NZ_QRBF01000005.1"/>
</dbReference>
<dbReference type="EMBL" id="QRBF01000005">
    <property type="protein sequence ID" value="RDS82672.1"/>
    <property type="molecule type" value="Genomic_DNA"/>
</dbReference>
<dbReference type="Proteomes" id="UP000255334">
    <property type="component" value="Unassembled WGS sequence"/>
</dbReference>
<dbReference type="GO" id="GO:0005886">
    <property type="term" value="C:plasma membrane"/>
    <property type="evidence" value="ECO:0007669"/>
    <property type="project" value="TreeGrafter"/>
</dbReference>
<name>A0A370X2U9_9GAMM</name>
<dbReference type="InterPro" id="IPR029787">
    <property type="entry name" value="Nucleotide_cyclase"/>
</dbReference>
<dbReference type="GO" id="GO:0052621">
    <property type="term" value="F:diguanylate cyclase activity"/>
    <property type="evidence" value="ECO:0007669"/>
    <property type="project" value="UniProtKB-EC"/>
</dbReference>
<evidence type="ECO:0000256" key="1">
    <source>
        <dbReference type="ARBA" id="ARBA00001946"/>
    </source>
</evidence>
<gene>
    <name evidence="7" type="ORF">DWU99_14885</name>
</gene>
<keyword evidence="5" id="KW-0732">Signal</keyword>
<dbReference type="PROSITE" id="PS50887">
    <property type="entry name" value="GGDEF"/>
    <property type="match status" value="1"/>
</dbReference>
<dbReference type="FunFam" id="3.30.70.270:FF:000001">
    <property type="entry name" value="Diguanylate cyclase domain protein"/>
    <property type="match status" value="1"/>
</dbReference>
<accession>A0A370X2U9</accession>
<feature type="signal peptide" evidence="5">
    <location>
        <begin position="1"/>
        <end position="25"/>
    </location>
</feature>
<dbReference type="NCBIfam" id="TIGR00254">
    <property type="entry name" value="GGDEF"/>
    <property type="match status" value="1"/>
</dbReference>
<dbReference type="PANTHER" id="PTHR45138">
    <property type="entry name" value="REGULATORY COMPONENTS OF SENSORY TRANSDUCTION SYSTEM"/>
    <property type="match status" value="1"/>
</dbReference>
<protein>
    <recommendedName>
        <fullName evidence="2">diguanylate cyclase</fullName>
        <ecNumber evidence="2">2.7.7.65</ecNumber>
    </recommendedName>
</protein>
<dbReference type="Gene3D" id="3.30.70.270">
    <property type="match status" value="1"/>
</dbReference>
<reference evidence="7 8" key="1">
    <citation type="submission" date="2018-07" db="EMBL/GenBank/DDBJ databases">
        <title>Dyella monticola sp. nov. and Dyella psychrodurans sp. nov. isolated from monsoon evergreen broad-leaved forest soil of Dinghu Mountain, China.</title>
        <authorList>
            <person name="Gao Z."/>
            <person name="Qiu L."/>
        </authorList>
    </citation>
    <scope>NUCLEOTIDE SEQUENCE [LARGE SCALE GENOMIC DNA]</scope>
    <source>
        <strain evidence="7 8">4MSK11</strain>
    </source>
</reference>
<evidence type="ECO:0000259" key="6">
    <source>
        <dbReference type="PROSITE" id="PS50887"/>
    </source>
</evidence>
<dbReference type="SMART" id="SM00267">
    <property type="entry name" value="GGDEF"/>
    <property type="match status" value="1"/>
</dbReference>
<feature type="compositionally biased region" description="Pro residues" evidence="4">
    <location>
        <begin position="28"/>
        <end position="76"/>
    </location>
</feature>
<feature type="chain" id="PRO_5016811433" description="diguanylate cyclase" evidence="5">
    <location>
        <begin position="26"/>
        <end position="385"/>
    </location>
</feature>